<protein>
    <submittedName>
        <fullName evidence="1">Uncharacterized protein</fullName>
    </submittedName>
</protein>
<keyword evidence="2" id="KW-1185">Reference proteome</keyword>
<dbReference type="OrthoDB" id="5484861at2"/>
<organism evidence="1 2">
    <name type="scientific">Microvenator marinus</name>
    <dbReference type="NCBI Taxonomy" id="2600177"/>
    <lineage>
        <taxon>Bacteria</taxon>
        <taxon>Deltaproteobacteria</taxon>
        <taxon>Bradymonadales</taxon>
        <taxon>Microvenatoraceae</taxon>
        <taxon>Microvenator</taxon>
    </lineage>
</organism>
<reference evidence="1 2" key="1">
    <citation type="submission" date="2019-08" db="EMBL/GenBank/DDBJ databases">
        <authorList>
            <person name="Liang Q."/>
        </authorList>
    </citation>
    <scope>NUCLEOTIDE SEQUENCE [LARGE SCALE GENOMIC DNA]</scope>
    <source>
        <strain evidence="1 2">V1718</strain>
    </source>
</reference>
<proteinExistence type="predicted"/>
<dbReference type="Proteomes" id="UP000321595">
    <property type="component" value="Chromosome"/>
</dbReference>
<dbReference type="KEGG" id="bbae:FRD01_10405"/>
<dbReference type="EMBL" id="CP042467">
    <property type="protein sequence ID" value="QED27644.1"/>
    <property type="molecule type" value="Genomic_DNA"/>
</dbReference>
<evidence type="ECO:0000313" key="1">
    <source>
        <dbReference type="EMBL" id="QED27644.1"/>
    </source>
</evidence>
<name>A0A5B8XQ51_9DELT</name>
<dbReference type="RefSeq" id="WP_146959363.1">
    <property type="nucleotide sequence ID" value="NZ_CP042467.1"/>
</dbReference>
<sequence>MISSLQSGASRFLFFLGVLVLGGCEVSVEAEPPLRPLLYTENPDVSPEVAAVRESRLLRELESGGASGKWGQMQAAVEEPPDLGTPDDLGRVLTDAVLARDRALWEELFIQPEEYNAMVHMPVERAKTYVDDLIAQSEGFWQSFTPLSPTDARPNGWSEVFEFDSIVVGDPRSVDGKVAKAPEDVAQYWNVLLKLKFKPRDALVDVRIPKLLVVQTEGGPIHRLASAPESDLLMRAIFETGLHLRPELLSSSEYPLPLKVGTFWRYRRTKEGLPDLNVIEEVVTVDHLSGVHLVHLRQTVETPEPTIQERFWVLTPLRVFECDSICRRNIEDTTWLLRHFSSATPVFKFPFGADTWAQGAVKVEAFGQIDVPAGVFPQSFAIWRHASCPVTEYVVWRKGVVVREISCADGVTKDALVEYRIPPG</sequence>
<gene>
    <name evidence="1" type="ORF">FRD01_10405</name>
</gene>
<accession>A0A5B8XQ51</accession>
<evidence type="ECO:0000313" key="2">
    <source>
        <dbReference type="Proteomes" id="UP000321595"/>
    </source>
</evidence>
<dbReference type="AlphaFoldDB" id="A0A5B8XQ51"/>